<reference evidence="1 2" key="1">
    <citation type="submission" date="2019-06" db="EMBL/GenBank/DDBJ databases">
        <title>Genome Sequence of the Brown Rot Fungal Pathogen Monilinia fructicola.</title>
        <authorList>
            <person name="De Miccolis Angelini R.M."/>
            <person name="Landi L."/>
            <person name="Abate D."/>
            <person name="Pollastro S."/>
            <person name="Romanazzi G."/>
            <person name="Faretra F."/>
        </authorList>
    </citation>
    <scope>NUCLEOTIDE SEQUENCE [LARGE SCALE GENOMIC DNA]</scope>
    <source>
        <strain evidence="1 2">Mfrc123</strain>
    </source>
</reference>
<organism evidence="1 2">
    <name type="scientific">Monilinia fructicola</name>
    <name type="common">Brown rot fungus</name>
    <name type="synonym">Ciboria fructicola</name>
    <dbReference type="NCBI Taxonomy" id="38448"/>
    <lineage>
        <taxon>Eukaryota</taxon>
        <taxon>Fungi</taxon>
        <taxon>Dikarya</taxon>
        <taxon>Ascomycota</taxon>
        <taxon>Pezizomycotina</taxon>
        <taxon>Leotiomycetes</taxon>
        <taxon>Helotiales</taxon>
        <taxon>Sclerotiniaceae</taxon>
        <taxon>Monilinia</taxon>
    </lineage>
</organism>
<accession>A0A5M9JQU7</accession>
<dbReference type="Proteomes" id="UP000322873">
    <property type="component" value="Unassembled WGS sequence"/>
</dbReference>
<sequence>MKKGERIIIHTPGGGGWGKLGQDKEVRERKDPRAAWKGGSYANLLYFQNAKWYSVIRYFHGNAFSKNHLVNNPPLLS</sequence>
<comment type="caution">
    <text evidence="1">The sequence shown here is derived from an EMBL/GenBank/DDBJ whole genome shotgun (WGS) entry which is preliminary data.</text>
</comment>
<proteinExistence type="predicted"/>
<evidence type="ECO:0000313" key="2">
    <source>
        <dbReference type="Proteomes" id="UP000322873"/>
    </source>
</evidence>
<gene>
    <name evidence="1" type="ORF">EYC84_001634</name>
</gene>
<protein>
    <recommendedName>
        <fullName evidence="3">Hydantoinase B/oxoprolinase domain-containing protein</fullName>
    </recommendedName>
</protein>
<name>A0A5M9JQU7_MONFR</name>
<keyword evidence="2" id="KW-1185">Reference proteome</keyword>
<evidence type="ECO:0008006" key="3">
    <source>
        <dbReference type="Google" id="ProtNLM"/>
    </source>
</evidence>
<dbReference type="AlphaFoldDB" id="A0A5M9JQU7"/>
<dbReference type="EMBL" id="VICG01000005">
    <property type="protein sequence ID" value="KAA8571641.1"/>
    <property type="molecule type" value="Genomic_DNA"/>
</dbReference>
<evidence type="ECO:0000313" key="1">
    <source>
        <dbReference type="EMBL" id="KAA8571641.1"/>
    </source>
</evidence>